<organism evidence="7 8">
    <name type="scientific">Candidatus Vogelbacteria bacterium RIFOXYB1_FULL_42_16</name>
    <dbReference type="NCBI Taxonomy" id="1802436"/>
    <lineage>
        <taxon>Bacteria</taxon>
        <taxon>Candidatus Vogeliibacteriota</taxon>
    </lineage>
</organism>
<evidence type="ECO:0000256" key="4">
    <source>
        <dbReference type="ARBA" id="ARBA00022695"/>
    </source>
</evidence>
<dbReference type="AlphaFoldDB" id="A0A1G2QF86"/>
<evidence type="ECO:0000256" key="3">
    <source>
        <dbReference type="ARBA" id="ARBA00022679"/>
    </source>
</evidence>
<dbReference type="EC" id="2.7.7.9" evidence="2"/>
<proteinExistence type="inferred from homology"/>
<keyword evidence="3" id="KW-0808">Transferase</keyword>
<dbReference type="GO" id="GO:0006011">
    <property type="term" value="P:UDP-alpha-D-glucose metabolic process"/>
    <property type="evidence" value="ECO:0007669"/>
    <property type="project" value="InterPro"/>
</dbReference>
<dbReference type="Proteomes" id="UP000176222">
    <property type="component" value="Unassembled WGS sequence"/>
</dbReference>
<dbReference type="Pfam" id="PF00483">
    <property type="entry name" value="NTP_transferase"/>
    <property type="match status" value="1"/>
</dbReference>
<dbReference type="InterPro" id="IPR011009">
    <property type="entry name" value="Kinase-like_dom_sf"/>
</dbReference>
<dbReference type="EMBL" id="MHTH01000005">
    <property type="protein sequence ID" value="OHA59147.1"/>
    <property type="molecule type" value="Genomic_DNA"/>
</dbReference>
<name>A0A1G2QF86_9BACT</name>
<evidence type="ECO:0000256" key="5">
    <source>
        <dbReference type="ARBA" id="ARBA00048128"/>
    </source>
</evidence>
<comment type="caution">
    <text evidence="7">The sequence shown here is derived from an EMBL/GenBank/DDBJ whole genome shotgun (WGS) entry which is preliminary data.</text>
</comment>
<comment type="catalytic activity">
    <reaction evidence="5">
        <text>alpha-D-glucose 1-phosphate + UTP + H(+) = UDP-alpha-D-glucose + diphosphate</text>
        <dbReference type="Rhea" id="RHEA:19889"/>
        <dbReference type="ChEBI" id="CHEBI:15378"/>
        <dbReference type="ChEBI" id="CHEBI:33019"/>
        <dbReference type="ChEBI" id="CHEBI:46398"/>
        <dbReference type="ChEBI" id="CHEBI:58601"/>
        <dbReference type="ChEBI" id="CHEBI:58885"/>
        <dbReference type="EC" id="2.7.7.9"/>
    </reaction>
</comment>
<dbReference type="SUPFAM" id="SSF56112">
    <property type="entry name" value="Protein kinase-like (PK-like)"/>
    <property type="match status" value="1"/>
</dbReference>
<evidence type="ECO:0000256" key="2">
    <source>
        <dbReference type="ARBA" id="ARBA00012415"/>
    </source>
</evidence>
<dbReference type="STRING" id="1802436.A2370_03100"/>
<dbReference type="GO" id="GO:0003983">
    <property type="term" value="F:UTP:glucose-1-phosphate uridylyltransferase activity"/>
    <property type="evidence" value="ECO:0007669"/>
    <property type="project" value="UniProtKB-EC"/>
</dbReference>
<keyword evidence="4" id="KW-0548">Nucleotidyltransferase</keyword>
<evidence type="ECO:0000256" key="1">
    <source>
        <dbReference type="ARBA" id="ARBA00006890"/>
    </source>
</evidence>
<reference evidence="7 8" key="1">
    <citation type="journal article" date="2016" name="Nat. Commun.">
        <title>Thousands of microbial genomes shed light on interconnected biogeochemical processes in an aquifer system.</title>
        <authorList>
            <person name="Anantharaman K."/>
            <person name="Brown C.T."/>
            <person name="Hug L.A."/>
            <person name="Sharon I."/>
            <person name="Castelle C.J."/>
            <person name="Probst A.J."/>
            <person name="Thomas B.C."/>
            <person name="Singh A."/>
            <person name="Wilkins M.J."/>
            <person name="Karaoz U."/>
            <person name="Brodie E.L."/>
            <person name="Williams K.H."/>
            <person name="Hubbard S.S."/>
            <person name="Banfield J.F."/>
        </authorList>
    </citation>
    <scope>NUCLEOTIDE SEQUENCE [LARGE SCALE GENOMIC DNA]</scope>
</reference>
<dbReference type="InterPro" id="IPR005835">
    <property type="entry name" value="NTP_transferase_dom"/>
</dbReference>
<dbReference type="InterPro" id="IPR029044">
    <property type="entry name" value="Nucleotide-diphossugar_trans"/>
</dbReference>
<dbReference type="PANTHER" id="PTHR43197:SF1">
    <property type="entry name" value="UTP--GLUCOSE-1-PHOSPHATE URIDYLYLTRANSFERASE"/>
    <property type="match status" value="1"/>
</dbReference>
<dbReference type="SUPFAM" id="SSF53448">
    <property type="entry name" value="Nucleotide-diphospho-sugar transferases"/>
    <property type="match status" value="1"/>
</dbReference>
<evidence type="ECO:0000259" key="6">
    <source>
        <dbReference type="Pfam" id="PF00483"/>
    </source>
</evidence>
<dbReference type="Gene3D" id="3.90.550.10">
    <property type="entry name" value="Spore Coat Polysaccharide Biosynthesis Protein SpsA, Chain A"/>
    <property type="match status" value="1"/>
</dbReference>
<accession>A0A1G2QF86</accession>
<evidence type="ECO:0000313" key="8">
    <source>
        <dbReference type="Proteomes" id="UP000176222"/>
    </source>
</evidence>
<feature type="domain" description="Nucleotidyl transferase" evidence="6">
    <location>
        <begin position="29"/>
        <end position="231"/>
    </location>
</feature>
<comment type="similarity">
    <text evidence="1">Belongs to the UDPGP type 2 family.</text>
</comment>
<dbReference type="PANTHER" id="PTHR43197">
    <property type="entry name" value="UTP--GLUCOSE-1-PHOSPHATE URIDYLYLTRANSFERASE"/>
    <property type="match status" value="1"/>
</dbReference>
<sequence>MIKDKTLDITAIIPAAGRPTNKIIFNSNLPDAMIPINGKPVIGYIIEDLMARQIKNIVVVLNGQDHNTESYISKKYGERCWIKTVYDQSAGRGLGYAMYLASKYVNNEHLLVYLGDTIYKGPLNFKRSFLVTTKKYDDCSKWCFVEKKGQRLSFVNKPQSYDGSGRVICGLYYFHQSDLFKRVITEEEKKGQKMEMHELLFFYSQHDAFSLVQENKWYDCGNIENYYQAKIDFLRLRGFNSIKYDSLYGIITKTGIRQEKIKKEIAWYCQLPDKLKIFTPRLIDYQFDKNKAQYSLEFYGYQSLDDIFIFGYLDEKIWQIIIDHLLDIVDLFKKFKVIVPMADYQIMYGDKIFARLSELRQDPQWKKLLACPEVLINGKIYRNVDYFLPQIKNIAKKLYTRKEMGVVHGDLCLNNILFDPGNRLFKLIDPRGNFGSKTLFGDIKYDLAKLRFSLVGHYDFIVSDLFKISLGDKVNEFKYNNYSDEYHLRIGQKLDSLLVKRGYDLKKIRIIEALLFLSVIPHHYDYPDRQKAMFVTAIKLLNEVF</sequence>
<gene>
    <name evidence="7" type="ORF">A2370_03100</name>
</gene>
<protein>
    <recommendedName>
        <fullName evidence="2">UTP--glucose-1-phosphate uridylyltransferase</fullName>
        <ecNumber evidence="2">2.7.7.9</ecNumber>
    </recommendedName>
</protein>
<evidence type="ECO:0000313" key="7">
    <source>
        <dbReference type="EMBL" id="OHA59147.1"/>
    </source>
</evidence>
<dbReference type="InterPro" id="IPR005771">
    <property type="entry name" value="GalU_uridylyltTrfase_bac/arc"/>
</dbReference>